<evidence type="ECO:0000259" key="4">
    <source>
        <dbReference type="Pfam" id="PF25869"/>
    </source>
</evidence>
<evidence type="ECO:0000259" key="3">
    <source>
        <dbReference type="Pfam" id="PF19335"/>
    </source>
</evidence>
<dbReference type="Pfam" id="PF25975">
    <property type="entry name" value="CzcB_C"/>
    <property type="match status" value="1"/>
</dbReference>
<keyword evidence="2" id="KW-0813">Transport</keyword>
<dbReference type="Gene3D" id="2.40.420.20">
    <property type="match status" value="1"/>
</dbReference>
<dbReference type="InterPro" id="IPR058790">
    <property type="entry name" value="BSH_CusB"/>
</dbReference>
<dbReference type="InterPro" id="IPR042230">
    <property type="entry name" value="CusF_sf"/>
</dbReference>
<accession>A0ABZ0D176</accession>
<dbReference type="SUPFAM" id="SSF111369">
    <property type="entry name" value="HlyD-like secretion proteins"/>
    <property type="match status" value="1"/>
</dbReference>
<dbReference type="Proteomes" id="UP001303946">
    <property type="component" value="Chromosome"/>
</dbReference>
<reference evidence="8 9" key="1">
    <citation type="submission" date="2023-10" db="EMBL/GenBank/DDBJ databases">
        <title>Bacteria for the degradation of biodegradable plastic PBAT(Polybutylene adipate terephthalate).</title>
        <authorList>
            <person name="Weon H.-Y."/>
            <person name="Yeon J."/>
        </authorList>
    </citation>
    <scope>NUCLEOTIDE SEQUENCE [LARGE SCALE GENOMIC DNA]</scope>
    <source>
        <strain evidence="8 9">SBD 7-3</strain>
    </source>
</reference>
<evidence type="ECO:0000313" key="8">
    <source>
        <dbReference type="EMBL" id="WOB10922.1"/>
    </source>
</evidence>
<dbReference type="EMBL" id="CP136336">
    <property type="protein sequence ID" value="WOB10922.1"/>
    <property type="molecule type" value="Genomic_DNA"/>
</dbReference>
<organism evidence="8 9">
    <name type="scientific">Piscinibacter gummiphilus</name>
    <dbReference type="NCBI Taxonomy" id="946333"/>
    <lineage>
        <taxon>Bacteria</taxon>
        <taxon>Pseudomonadati</taxon>
        <taxon>Pseudomonadota</taxon>
        <taxon>Betaproteobacteria</taxon>
        <taxon>Burkholderiales</taxon>
        <taxon>Sphaerotilaceae</taxon>
        <taxon>Piscinibacter</taxon>
    </lineage>
</organism>
<evidence type="ECO:0000259" key="5">
    <source>
        <dbReference type="Pfam" id="PF25919"/>
    </source>
</evidence>
<dbReference type="Pfam" id="PF19335">
    <property type="entry name" value="HMBD"/>
    <property type="match status" value="1"/>
</dbReference>
<dbReference type="InterPro" id="IPR058792">
    <property type="entry name" value="Beta-barrel_RND_2"/>
</dbReference>
<evidence type="ECO:0000259" key="6">
    <source>
        <dbReference type="Pfam" id="PF25954"/>
    </source>
</evidence>
<dbReference type="PANTHER" id="PTHR30097">
    <property type="entry name" value="CATION EFFLUX SYSTEM PROTEIN CUSB"/>
    <property type="match status" value="1"/>
</dbReference>
<proteinExistence type="inferred from homology"/>
<dbReference type="InterPro" id="IPR045800">
    <property type="entry name" value="HMBD"/>
</dbReference>
<dbReference type="Gene3D" id="2.40.50.320">
    <property type="entry name" value="Copper binding periplasmic protein CusF"/>
    <property type="match status" value="1"/>
</dbReference>
<dbReference type="Gene3D" id="2.40.30.170">
    <property type="match status" value="1"/>
</dbReference>
<feature type="domain" description="CusB-like three alpha-helical bundle" evidence="4">
    <location>
        <begin position="165"/>
        <end position="213"/>
    </location>
</feature>
<dbReference type="Pfam" id="PF11604">
    <property type="entry name" value="CusF_Ec"/>
    <property type="match status" value="1"/>
</dbReference>
<dbReference type="Pfam" id="PF25869">
    <property type="entry name" value="3HB_CusB"/>
    <property type="match status" value="1"/>
</dbReference>
<dbReference type="PANTHER" id="PTHR30097:SF4">
    <property type="entry name" value="SLR6042 PROTEIN"/>
    <property type="match status" value="1"/>
</dbReference>
<feature type="domain" description="Heavy metal binding" evidence="3">
    <location>
        <begin position="53"/>
        <end position="80"/>
    </location>
</feature>
<feature type="domain" description="CzcB-like C-terminal circularly permuted SH3-like" evidence="7">
    <location>
        <begin position="333"/>
        <end position="392"/>
    </location>
</feature>
<evidence type="ECO:0000256" key="1">
    <source>
        <dbReference type="ARBA" id="ARBA00009477"/>
    </source>
</evidence>
<sequence>MNKTLKTSLVVAILLLLGAGLGYAIATWRGTQDPAANGGATLSAVGDGRKVLYWYDPMVPQHKFDKPGKSPFMEMQLVPKYADEASAGGVAVDPRVAQTLGWRTATVEKQRIGSNTEAVATVQLNDRDVAAVQARSAGFVQQVGRIAPGDVIAQGALIAELLVPEWVAAQQEFLAVRATGDAALTNAARQRLSLLGMPAATIQQVEQSGRVQSAATVHAPIAGLVQELMVRPGMTVSQGMTLVRINGLATVWLEAALPETQAAAAKPGQPVEVRMSAFPGEAWQGKVTSILAQTNTDTRTLKVRIELPNPKGRLRAGMFAQVRFAVDEQEALVVPSDAVIRTGQRAVVYVVSAPGRYQPVEVRVGREFGDKLEVLQGLQPGQQVVVSGQFLIDSEASMQGVLQRQAPAASAASPASTAASSQAASASSPAQTTHEGTGKVIAVSTQEVTLDHGPIASIQWPAMQMPFKLARPELGRGLKAGDPVRFNFTQSGDAYVVQSIERAGAAK</sequence>
<dbReference type="InterPro" id="IPR021647">
    <property type="entry name" value="CusF_Ec"/>
</dbReference>
<evidence type="ECO:0000259" key="7">
    <source>
        <dbReference type="Pfam" id="PF25975"/>
    </source>
</evidence>
<dbReference type="NCBIfam" id="TIGR01730">
    <property type="entry name" value="RND_mfp"/>
    <property type="match status" value="1"/>
</dbReference>
<feature type="domain" description="CusB-like barrel-sandwich hybrid" evidence="5">
    <location>
        <begin position="129"/>
        <end position="246"/>
    </location>
</feature>
<evidence type="ECO:0000313" key="9">
    <source>
        <dbReference type="Proteomes" id="UP001303946"/>
    </source>
</evidence>
<dbReference type="InterPro" id="IPR058791">
    <property type="entry name" value="3HB_CusB"/>
</dbReference>
<dbReference type="Gene3D" id="6.10.140.730">
    <property type="match status" value="1"/>
</dbReference>
<dbReference type="InterPro" id="IPR006143">
    <property type="entry name" value="RND_pump_MFP"/>
</dbReference>
<comment type="similarity">
    <text evidence="1">Belongs to the membrane fusion protein (MFP) (TC 8.A.1) family.</text>
</comment>
<protein>
    <submittedName>
        <fullName evidence="8">Efflux RND transporter periplasmic adaptor subunit</fullName>
    </submittedName>
</protein>
<dbReference type="Pfam" id="PF25954">
    <property type="entry name" value="Beta-barrel_RND_2"/>
    <property type="match status" value="1"/>
</dbReference>
<dbReference type="Pfam" id="PF25919">
    <property type="entry name" value="BSH_CusB"/>
    <property type="match status" value="1"/>
</dbReference>
<evidence type="ECO:0000256" key="2">
    <source>
        <dbReference type="ARBA" id="ARBA00022448"/>
    </source>
</evidence>
<name>A0ABZ0D176_9BURK</name>
<gene>
    <name evidence="8" type="ORF">RXV79_12910</name>
</gene>
<dbReference type="RefSeq" id="WP_316703855.1">
    <property type="nucleotide sequence ID" value="NZ_CP136336.1"/>
</dbReference>
<dbReference type="InterPro" id="IPR058649">
    <property type="entry name" value="CzcB_C"/>
</dbReference>
<feature type="domain" description="CusB-like beta-barrel" evidence="6">
    <location>
        <begin position="250"/>
        <end position="325"/>
    </location>
</feature>
<keyword evidence="9" id="KW-1185">Reference proteome</keyword>
<dbReference type="InterPro" id="IPR051909">
    <property type="entry name" value="MFP_Cation_Efflux"/>
</dbReference>